<feature type="domain" description="Surface lipoprotein assembly modifier C-terminal" evidence="3">
    <location>
        <begin position="216"/>
        <end position="414"/>
    </location>
</feature>
<dbReference type="Proteomes" id="UP000250744">
    <property type="component" value="Unassembled WGS sequence"/>
</dbReference>
<name>A0A364NQD3_9GAMM</name>
<keyword evidence="5" id="KW-1185">Reference proteome</keyword>
<keyword evidence="2" id="KW-0732">Signal</keyword>
<feature type="chain" id="PRO_5016809339" description="Surface lipoprotein assembly modifier C-terminal domain-containing protein" evidence="2">
    <location>
        <begin position="21"/>
        <end position="455"/>
    </location>
</feature>
<evidence type="ECO:0000259" key="3">
    <source>
        <dbReference type="Pfam" id="PF04575"/>
    </source>
</evidence>
<dbReference type="PROSITE" id="PS50005">
    <property type="entry name" value="TPR"/>
    <property type="match status" value="1"/>
</dbReference>
<organism evidence="4 5">
    <name type="scientific">Nitrincola tibetensis</name>
    <dbReference type="NCBI Taxonomy" id="2219697"/>
    <lineage>
        <taxon>Bacteria</taxon>
        <taxon>Pseudomonadati</taxon>
        <taxon>Pseudomonadota</taxon>
        <taxon>Gammaproteobacteria</taxon>
        <taxon>Oceanospirillales</taxon>
        <taxon>Oceanospirillaceae</taxon>
        <taxon>Nitrincola</taxon>
    </lineage>
</organism>
<feature type="signal peptide" evidence="2">
    <location>
        <begin position="1"/>
        <end position="20"/>
    </location>
</feature>
<evidence type="ECO:0000256" key="1">
    <source>
        <dbReference type="PROSITE-ProRule" id="PRU00339"/>
    </source>
</evidence>
<dbReference type="InterPro" id="IPR007655">
    <property type="entry name" value="Slam_C"/>
</dbReference>
<dbReference type="Pfam" id="PF14559">
    <property type="entry name" value="TPR_19"/>
    <property type="match status" value="1"/>
</dbReference>
<gene>
    <name evidence="4" type="ORF">DN062_03245</name>
</gene>
<evidence type="ECO:0000313" key="5">
    <source>
        <dbReference type="Proteomes" id="UP000250744"/>
    </source>
</evidence>
<accession>A0A364NQD3</accession>
<evidence type="ECO:0000313" key="4">
    <source>
        <dbReference type="EMBL" id="RAU19291.1"/>
    </source>
</evidence>
<dbReference type="InterPro" id="IPR019734">
    <property type="entry name" value="TPR_rpt"/>
</dbReference>
<dbReference type="OrthoDB" id="5614121at2"/>
<comment type="caution">
    <text evidence="4">The sequence shown here is derived from an EMBL/GenBank/DDBJ whole genome shotgun (WGS) entry which is preliminary data.</text>
</comment>
<dbReference type="AlphaFoldDB" id="A0A364NQD3"/>
<keyword evidence="1" id="KW-0802">TPR repeat</keyword>
<dbReference type="Pfam" id="PF04575">
    <property type="entry name" value="SlipAM"/>
    <property type="match status" value="1"/>
</dbReference>
<feature type="repeat" description="TPR" evidence="1">
    <location>
        <begin position="71"/>
        <end position="104"/>
    </location>
</feature>
<dbReference type="RefSeq" id="WP_112157484.1">
    <property type="nucleotide sequence ID" value="NZ_QKRX01000002.1"/>
</dbReference>
<dbReference type="SUPFAM" id="SSF48452">
    <property type="entry name" value="TPR-like"/>
    <property type="match status" value="1"/>
</dbReference>
<evidence type="ECO:0000256" key="2">
    <source>
        <dbReference type="SAM" id="SignalP"/>
    </source>
</evidence>
<proteinExistence type="predicted"/>
<protein>
    <recommendedName>
        <fullName evidence="3">Surface lipoprotein assembly modifier C-terminal domain-containing protein</fullName>
    </recommendedName>
</protein>
<dbReference type="InterPro" id="IPR011990">
    <property type="entry name" value="TPR-like_helical_dom_sf"/>
</dbReference>
<dbReference type="SMART" id="SM00028">
    <property type="entry name" value="TPR"/>
    <property type="match status" value="3"/>
</dbReference>
<dbReference type="Gene3D" id="1.25.40.10">
    <property type="entry name" value="Tetratricopeptide repeat domain"/>
    <property type="match status" value="1"/>
</dbReference>
<sequence>MKKTQLILPCLLLSCITGFAHSDALPLKSNTEHSQETLNHYYEAVKNLEQGQHQKAYELFEKIFPLMPDSLAVNVMMARAAMAQGMYDEALTSLDRALIIEPNNAPALLEMARLYYELKQYALAAGEVEKALNQPLPETIKAQAEDFLALVNTRQNRHHLATTLMLGVQYDDNANNDIGSSANFQLPGLGNISLSGQGEQEDFGFTQALRFDHTYDFGLRGGWYLDNQLVLLNRNHKNVHNNDLFYISGSITPTVATDKYKLGIPFFTENIMLDYDQYLNVSGTGLQYHRVINPRVQFLSYYRASLLKYASPRQNRDAWSNQIGAELQALFGPKSTRGVIGVDFEHRDQRNSHRHTSDPASYEMWTLRTELSHPLSQTLRASLGFTYQETDYKQRDVLFANTRSDTLKRLDASLLYSLDSNSALSFAVSEHRRRSNQKPNSYDKTLVSINYILRF</sequence>
<dbReference type="EMBL" id="QKRX01000002">
    <property type="protein sequence ID" value="RAU19291.1"/>
    <property type="molecule type" value="Genomic_DNA"/>
</dbReference>
<dbReference type="PROSITE" id="PS51257">
    <property type="entry name" value="PROKAR_LIPOPROTEIN"/>
    <property type="match status" value="1"/>
</dbReference>
<reference evidence="4 5" key="1">
    <citation type="submission" date="2018-06" db="EMBL/GenBank/DDBJ databases">
        <title>Nitrincola tibetense sp. nov., isolated from Lake XuguoCo on Tibetan Plateau.</title>
        <authorList>
            <person name="Xing P."/>
        </authorList>
    </citation>
    <scope>NUCLEOTIDE SEQUENCE [LARGE SCALE GENOMIC DNA]</scope>
    <source>
        <strain evidence="5">xg18</strain>
    </source>
</reference>